<dbReference type="InterPro" id="IPR011737">
    <property type="entry name" value="CHP02206_TP0381"/>
</dbReference>
<sequence length="244" mass="28411">MLIPGEMTDFQMFSVTHIAVLSLFFGLMLTFVLLKKDKLPKGIGICLLTILIGSEISYQIWAVTYEVWDARFFLPLQLCSFSTFFGIYLFWKRNKTVFYFYYYIGLFPPILALITPDLIYDFPHYRFFKFFLHHMAIPLMAVYLYKTKEYTLPLNSIWQGMLMLNIMILPIYILNVFLGSNYFFLNGPPEGNTALSLFGSGIQYYVNLEIAALIIFFVSFLICRGAVFISRSRTPFEQMIKKAG</sequence>
<feature type="transmembrane region" description="Helical" evidence="1">
    <location>
        <begin position="72"/>
        <end position="91"/>
    </location>
</feature>
<feature type="transmembrane region" description="Helical" evidence="1">
    <location>
        <begin position="12"/>
        <end position="34"/>
    </location>
</feature>
<dbReference type="Proteomes" id="UP000323317">
    <property type="component" value="Unassembled WGS sequence"/>
</dbReference>
<keyword evidence="1" id="KW-0812">Transmembrane</keyword>
<dbReference type="RefSeq" id="WP_148946096.1">
    <property type="nucleotide sequence ID" value="NZ_VTEH01000003.1"/>
</dbReference>
<name>A0A5D4KH41_9BACI</name>
<evidence type="ECO:0000313" key="2">
    <source>
        <dbReference type="EMBL" id="TYR76614.1"/>
    </source>
</evidence>
<feature type="transmembrane region" description="Helical" evidence="1">
    <location>
        <begin position="127"/>
        <end position="145"/>
    </location>
</feature>
<feature type="transmembrane region" description="Helical" evidence="1">
    <location>
        <begin position="98"/>
        <end position="115"/>
    </location>
</feature>
<dbReference type="EMBL" id="VTEH01000003">
    <property type="protein sequence ID" value="TYR76614.1"/>
    <property type="molecule type" value="Genomic_DNA"/>
</dbReference>
<keyword evidence="1" id="KW-1133">Transmembrane helix</keyword>
<dbReference type="NCBIfam" id="TIGR02206">
    <property type="entry name" value="intg_mem_TP0381"/>
    <property type="match status" value="1"/>
</dbReference>
<dbReference type="Pfam" id="PF14808">
    <property type="entry name" value="TMEM164"/>
    <property type="match status" value="1"/>
</dbReference>
<reference evidence="2 3" key="1">
    <citation type="submission" date="2019-08" db="EMBL/GenBank/DDBJ databases">
        <title>Bacillus genomes from the desert of Cuatro Cienegas, Coahuila.</title>
        <authorList>
            <person name="Olmedo-Alvarez G."/>
        </authorList>
    </citation>
    <scope>NUCLEOTIDE SEQUENCE [LARGE SCALE GENOMIC DNA]</scope>
    <source>
        <strain evidence="2 3">CH40_1T</strain>
    </source>
</reference>
<feature type="transmembrane region" description="Helical" evidence="1">
    <location>
        <begin position="41"/>
        <end position="60"/>
    </location>
</feature>
<feature type="transmembrane region" description="Helical" evidence="1">
    <location>
        <begin position="157"/>
        <end position="184"/>
    </location>
</feature>
<accession>A0A5D4KH41</accession>
<dbReference type="AlphaFoldDB" id="A0A5D4KH41"/>
<evidence type="ECO:0000313" key="3">
    <source>
        <dbReference type="Proteomes" id="UP000323317"/>
    </source>
</evidence>
<evidence type="ECO:0000256" key="1">
    <source>
        <dbReference type="SAM" id="Phobius"/>
    </source>
</evidence>
<comment type="caution">
    <text evidence="2">The sequence shown here is derived from an EMBL/GenBank/DDBJ whole genome shotgun (WGS) entry which is preliminary data.</text>
</comment>
<gene>
    <name evidence="2" type="ORF">FZC79_07025</name>
</gene>
<protein>
    <submittedName>
        <fullName evidence="2">TIGR02206 family membrane protein</fullName>
    </submittedName>
</protein>
<feature type="transmembrane region" description="Helical" evidence="1">
    <location>
        <begin position="204"/>
        <end position="229"/>
    </location>
</feature>
<keyword evidence="1" id="KW-0472">Membrane</keyword>
<proteinExistence type="predicted"/>
<organism evidence="2 3">
    <name type="scientific">Rossellomorea vietnamensis</name>
    <dbReference type="NCBI Taxonomy" id="218284"/>
    <lineage>
        <taxon>Bacteria</taxon>
        <taxon>Bacillati</taxon>
        <taxon>Bacillota</taxon>
        <taxon>Bacilli</taxon>
        <taxon>Bacillales</taxon>
        <taxon>Bacillaceae</taxon>
        <taxon>Rossellomorea</taxon>
    </lineage>
</organism>